<protein>
    <submittedName>
        <fullName evidence="3">Uncharacterized protein</fullName>
    </submittedName>
</protein>
<name>A0A4S4ESU4_CAMSN</name>
<organism evidence="3 4">
    <name type="scientific">Camellia sinensis var. sinensis</name>
    <name type="common">China tea</name>
    <dbReference type="NCBI Taxonomy" id="542762"/>
    <lineage>
        <taxon>Eukaryota</taxon>
        <taxon>Viridiplantae</taxon>
        <taxon>Streptophyta</taxon>
        <taxon>Embryophyta</taxon>
        <taxon>Tracheophyta</taxon>
        <taxon>Spermatophyta</taxon>
        <taxon>Magnoliopsida</taxon>
        <taxon>eudicotyledons</taxon>
        <taxon>Gunneridae</taxon>
        <taxon>Pentapetalae</taxon>
        <taxon>asterids</taxon>
        <taxon>Ericales</taxon>
        <taxon>Theaceae</taxon>
        <taxon>Camellia</taxon>
    </lineage>
</organism>
<keyword evidence="4" id="KW-1185">Reference proteome</keyword>
<feature type="coiled-coil region" evidence="1">
    <location>
        <begin position="497"/>
        <end position="524"/>
    </location>
</feature>
<comment type="caution">
    <text evidence="3">The sequence shown here is derived from an EMBL/GenBank/DDBJ whole genome shotgun (WGS) entry which is preliminary data.</text>
</comment>
<dbReference type="GO" id="GO:0008356">
    <property type="term" value="P:asymmetric cell division"/>
    <property type="evidence" value="ECO:0007669"/>
    <property type="project" value="InterPro"/>
</dbReference>
<dbReference type="AlphaFoldDB" id="A0A4S4ESU4"/>
<dbReference type="PANTHER" id="PTHR33476:SF31">
    <property type="match status" value="1"/>
</dbReference>
<feature type="region of interest" description="Disordered" evidence="2">
    <location>
        <begin position="268"/>
        <end position="295"/>
    </location>
</feature>
<feature type="coiled-coil region" evidence="1">
    <location>
        <begin position="317"/>
        <end position="344"/>
    </location>
</feature>
<evidence type="ECO:0000313" key="4">
    <source>
        <dbReference type="Proteomes" id="UP000306102"/>
    </source>
</evidence>
<evidence type="ECO:0000256" key="1">
    <source>
        <dbReference type="SAM" id="Coils"/>
    </source>
</evidence>
<gene>
    <name evidence="3" type="ORF">TEA_013986</name>
</gene>
<feature type="coiled-coil region" evidence="1">
    <location>
        <begin position="402"/>
        <end position="429"/>
    </location>
</feature>
<feature type="region of interest" description="Disordered" evidence="2">
    <location>
        <begin position="375"/>
        <end position="398"/>
    </location>
</feature>
<proteinExistence type="predicted"/>
<feature type="region of interest" description="Disordered" evidence="2">
    <location>
        <begin position="455"/>
        <end position="481"/>
    </location>
</feature>
<sequence length="654" mass="73365">MDLWVVAAAAGAGYLAKYWQNLSGENGLSDGNSIRRQSKSQYLLQQMQDQNTPFCGSVRKGLGGDVSLGGEHDESVSDWTFHELDRHGGSLAAGNASTSDSDAKVLANVGNYENYNVLMTKNFPPGFQGKEIFQGNAIGIGEKNEGFDNFGDALLGFETYRLAKSKPLKSRRSREFSVKPLNPLESYLTAQLYREQAQKDEFEYSSVPSPLTPTVRPLLVTDGNRIISGDFSDSFGYKLKNKGRISLEEDSNTLLGTNSSQVIGLVELPRKPEQRRGKRQLSSSNTGLPGGPFHSQGSPNGMLLFFIGITIGMMSAVVANKREVDNLNELLKQTENLVRDLHEEIEMKDMLTVKELASEDIQFQFQETIDCSRNREPISSSSKEEFTTHKSKEPDDRKVENHELMSEIEAELEAELERLELNMKASTSERISDFVELDPDFEADVVQGDLKVYAMQPHGGQPESDSDSSGTSTDHPHTANYAVSPRELSLCLHELIESRLEARIKELEAALQNSQKRVNSLEWQHIASQRGLAYGELGSSSTPESPTLVNEVNEMYNEAYGEIIRVTDTDQDTPEVVCNDNRVERDTSWSDRRLFEDQSRERWSRRLVHGKTGAWDERIERSRGLFEVVESEDEDDDEFLIRQIVEKTRQGSSF</sequence>
<reference evidence="3 4" key="1">
    <citation type="journal article" date="2018" name="Proc. Natl. Acad. Sci. U.S.A.">
        <title>Draft genome sequence of Camellia sinensis var. sinensis provides insights into the evolution of the tea genome and tea quality.</title>
        <authorList>
            <person name="Wei C."/>
            <person name="Yang H."/>
            <person name="Wang S."/>
            <person name="Zhao J."/>
            <person name="Liu C."/>
            <person name="Gao L."/>
            <person name="Xia E."/>
            <person name="Lu Y."/>
            <person name="Tai Y."/>
            <person name="She G."/>
            <person name="Sun J."/>
            <person name="Cao H."/>
            <person name="Tong W."/>
            <person name="Gao Q."/>
            <person name="Li Y."/>
            <person name="Deng W."/>
            <person name="Jiang X."/>
            <person name="Wang W."/>
            <person name="Chen Q."/>
            <person name="Zhang S."/>
            <person name="Li H."/>
            <person name="Wu J."/>
            <person name="Wang P."/>
            <person name="Li P."/>
            <person name="Shi C."/>
            <person name="Zheng F."/>
            <person name="Jian J."/>
            <person name="Huang B."/>
            <person name="Shan D."/>
            <person name="Shi M."/>
            <person name="Fang C."/>
            <person name="Yue Y."/>
            <person name="Li F."/>
            <person name="Li D."/>
            <person name="Wei S."/>
            <person name="Han B."/>
            <person name="Jiang C."/>
            <person name="Yin Y."/>
            <person name="Xia T."/>
            <person name="Zhang Z."/>
            <person name="Bennetzen J.L."/>
            <person name="Zhao S."/>
            <person name="Wan X."/>
        </authorList>
    </citation>
    <scope>NUCLEOTIDE SEQUENCE [LARGE SCALE GENOMIC DNA]</scope>
    <source>
        <strain evidence="4">cv. Shuchazao</strain>
        <tissue evidence="3">Leaf</tissue>
    </source>
</reference>
<dbReference type="InterPro" id="IPR040348">
    <property type="entry name" value="POLAR-like"/>
</dbReference>
<dbReference type="EMBL" id="SDRB02002357">
    <property type="protein sequence ID" value="THG19572.1"/>
    <property type="molecule type" value="Genomic_DNA"/>
</dbReference>
<evidence type="ECO:0000313" key="3">
    <source>
        <dbReference type="EMBL" id="THG19572.1"/>
    </source>
</evidence>
<accession>A0A4S4ESU4</accession>
<keyword evidence="1" id="KW-0175">Coiled coil</keyword>
<dbReference type="PANTHER" id="PTHR33476">
    <property type="entry name" value="EMB|CAB62613.1"/>
    <property type="match status" value="1"/>
</dbReference>
<evidence type="ECO:0000256" key="2">
    <source>
        <dbReference type="SAM" id="MobiDB-lite"/>
    </source>
</evidence>
<dbReference type="Proteomes" id="UP000306102">
    <property type="component" value="Unassembled WGS sequence"/>
</dbReference>